<accession>X5MB28</accession>
<evidence type="ECO:0000256" key="4">
    <source>
        <dbReference type="ARBA" id="ARBA00022692"/>
    </source>
</evidence>
<keyword evidence="8 10" id="KW-0472">Membrane</keyword>
<keyword evidence="3" id="KW-1003">Cell membrane</keyword>
<dbReference type="EMBL" id="HG966617">
    <property type="protein sequence ID" value="CDO61218.1"/>
    <property type="molecule type" value="Genomic_DNA"/>
</dbReference>
<gene>
    <name evidence="11" type="ORF">BN1012_Phect3006</name>
</gene>
<name>X5MB28_9HYPH</name>
<keyword evidence="5" id="KW-0653">Protein transport</keyword>
<dbReference type="STRING" id="1458461.BN1012_Phect3006"/>
<evidence type="ECO:0000256" key="1">
    <source>
        <dbReference type="ARBA" id="ARBA00004167"/>
    </source>
</evidence>
<dbReference type="PATRIC" id="fig|1458461.3.peg.3012"/>
<reference evidence="11 12" key="1">
    <citation type="journal article" date="2014" name="Front. Genet.">
        <title>Genome and metabolic network of "Candidatus Phaeomarinobacter ectocarpi" Ec32, a new candidate genus of Alphaproteobacteria frequently associated with brown algae.</title>
        <authorList>
            <person name="Dittami S.M."/>
            <person name="Barbeyron T."/>
            <person name="Boyen C."/>
            <person name="Cambefort J."/>
            <person name="Collet G."/>
            <person name="Delage L."/>
            <person name="Gobet A."/>
            <person name="Groisillier A."/>
            <person name="Leblanc C."/>
            <person name="Michel G."/>
            <person name="Scornet D."/>
            <person name="Siegel A."/>
            <person name="Tapia J.E."/>
            <person name="Tonon T."/>
        </authorList>
    </citation>
    <scope>NUCLEOTIDE SEQUENCE [LARGE SCALE GENOMIC DNA]</scope>
    <source>
        <strain evidence="11 12">Ec32</strain>
    </source>
</reference>
<dbReference type="HOGENOM" id="CLU_086034_1_1_5"/>
<evidence type="ECO:0000256" key="8">
    <source>
        <dbReference type="ARBA" id="ARBA00023136"/>
    </source>
</evidence>
<evidence type="ECO:0000256" key="2">
    <source>
        <dbReference type="ARBA" id="ARBA00022448"/>
    </source>
</evidence>
<dbReference type="RefSeq" id="WP_145973434.1">
    <property type="nucleotide sequence ID" value="NZ_HG966617.1"/>
</dbReference>
<evidence type="ECO:0000256" key="10">
    <source>
        <dbReference type="SAM" id="Phobius"/>
    </source>
</evidence>
<evidence type="ECO:0000313" key="12">
    <source>
        <dbReference type="Proteomes" id="UP000032160"/>
    </source>
</evidence>
<organism evidence="11 12">
    <name type="scientific">Candidatus Phaeomarinibacter ectocarpi</name>
    <dbReference type="NCBI Taxonomy" id="1458461"/>
    <lineage>
        <taxon>Bacteria</taxon>
        <taxon>Pseudomonadati</taxon>
        <taxon>Pseudomonadota</taxon>
        <taxon>Alphaproteobacteria</taxon>
        <taxon>Hyphomicrobiales</taxon>
        <taxon>Parvibaculaceae</taxon>
        <taxon>Candidatus Phaeomarinibacter</taxon>
    </lineage>
</organism>
<dbReference type="AlphaFoldDB" id="X5MB28"/>
<feature type="region of interest" description="Disordered" evidence="9">
    <location>
        <begin position="66"/>
        <end position="109"/>
    </location>
</feature>
<evidence type="ECO:0000256" key="7">
    <source>
        <dbReference type="ARBA" id="ARBA00023010"/>
    </source>
</evidence>
<evidence type="ECO:0000256" key="3">
    <source>
        <dbReference type="ARBA" id="ARBA00022475"/>
    </source>
</evidence>
<keyword evidence="4 10" id="KW-0812">Transmembrane</keyword>
<evidence type="ECO:0000256" key="6">
    <source>
        <dbReference type="ARBA" id="ARBA00022989"/>
    </source>
</evidence>
<dbReference type="OrthoDB" id="7206969at2"/>
<sequence>MFDIGWFELLILMALAVIVVGPKDLPKMMTTVGRYVARARSMAAEFQRGFEDLAKETELEELKREIDRVGEGDIMSSPPPIRPNEDEDTSAIPPKSDDAGKTVATGERG</sequence>
<dbReference type="InterPro" id="IPR003369">
    <property type="entry name" value="TatA/B/E"/>
</dbReference>
<evidence type="ECO:0000256" key="9">
    <source>
        <dbReference type="SAM" id="MobiDB-lite"/>
    </source>
</evidence>
<keyword evidence="6 10" id="KW-1133">Transmembrane helix</keyword>
<dbReference type="Gene3D" id="1.20.5.3310">
    <property type="match status" value="1"/>
</dbReference>
<keyword evidence="7" id="KW-0811">Translocation</keyword>
<comment type="subcellular location">
    <subcellularLocation>
        <location evidence="1">Membrane</location>
        <topology evidence="1">Single-pass membrane protein</topology>
    </subcellularLocation>
</comment>
<dbReference type="Pfam" id="PF02416">
    <property type="entry name" value="TatA_B_E"/>
    <property type="match status" value="1"/>
</dbReference>
<evidence type="ECO:0000313" key="11">
    <source>
        <dbReference type="EMBL" id="CDO61218.1"/>
    </source>
</evidence>
<dbReference type="InterPro" id="IPR018448">
    <property type="entry name" value="TatB"/>
</dbReference>
<dbReference type="GO" id="GO:0016020">
    <property type="term" value="C:membrane"/>
    <property type="evidence" value="ECO:0007669"/>
    <property type="project" value="InterPro"/>
</dbReference>
<keyword evidence="12" id="KW-1185">Reference proteome</keyword>
<dbReference type="Proteomes" id="UP000032160">
    <property type="component" value="Chromosome I"/>
</dbReference>
<protein>
    <submittedName>
        <fullName evidence="11">Twin-arginine translocation protein TatB</fullName>
    </submittedName>
</protein>
<dbReference type="KEGG" id="pect:BN1012_Phect3006"/>
<dbReference type="GO" id="GO:0008320">
    <property type="term" value="F:protein transmembrane transporter activity"/>
    <property type="evidence" value="ECO:0007669"/>
    <property type="project" value="InterPro"/>
</dbReference>
<evidence type="ECO:0000256" key="5">
    <source>
        <dbReference type="ARBA" id="ARBA00022927"/>
    </source>
</evidence>
<dbReference type="PRINTS" id="PR01506">
    <property type="entry name" value="TATBPROTEIN"/>
</dbReference>
<keyword evidence="2" id="KW-0813">Transport</keyword>
<dbReference type="GO" id="GO:0043953">
    <property type="term" value="P:protein transport by the Tat complex"/>
    <property type="evidence" value="ECO:0007669"/>
    <property type="project" value="InterPro"/>
</dbReference>
<proteinExistence type="predicted"/>
<dbReference type="NCBIfam" id="TIGR01410">
    <property type="entry name" value="tatB"/>
    <property type="match status" value="1"/>
</dbReference>
<feature type="transmembrane region" description="Helical" evidence="10">
    <location>
        <begin position="6"/>
        <end position="25"/>
    </location>
</feature>